<reference evidence="1 2" key="1">
    <citation type="submission" date="2019-10" db="EMBL/GenBank/DDBJ databases">
        <title>Pseudomonas dajingensis sp. nov., isolated from the profound head ulcers of farmed Murray cod (Maccullochella peelii peelii).</title>
        <authorList>
            <person name="Liu Y."/>
        </authorList>
    </citation>
    <scope>NUCLEOTIDE SEQUENCE [LARGE SCALE GENOMIC DNA]</scope>
    <source>
        <strain evidence="1 2">MC042</strain>
    </source>
</reference>
<proteinExistence type="predicted"/>
<protein>
    <submittedName>
        <fullName evidence="1">Uncharacterized protein</fullName>
    </submittedName>
</protein>
<gene>
    <name evidence="1" type="ORF">GDH07_00020</name>
</gene>
<evidence type="ECO:0000313" key="2">
    <source>
        <dbReference type="Proteomes" id="UP000486534"/>
    </source>
</evidence>
<dbReference type="AlphaFoldDB" id="A0A7X1PHK8"/>
<comment type="caution">
    <text evidence="1">The sequence shown here is derived from an EMBL/GenBank/DDBJ whole genome shotgun (WGS) entry which is preliminary data.</text>
</comment>
<sequence length="233" mass="26624">MNRLFFTHLYSDRGWAGSEDLGFPMRGWRIGELIKEDIPNIDMQDIVLIELASLFRYPNTFIDLDSPNAPKGVPVRNLYEGMILVVSGYPIDENPIEYPYGDDYNCSTVLNKHITYGSCDFDGSTPILRFHGEKTHAMLNGMSGGIVSNLMPKANQVEWVGMIQKAGNSIIHFYPAFWIIPAIRRYMEASHYIIDPAIMLTNLEIDLSQEAVVGRGEYYQLIRKMTDTFRQRT</sequence>
<organism evidence="1 2">
    <name type="scientific">Pseudomonas piscis</name>
    <dbReference type="NCBI Taxonomy" id="2614538"/>
    <lineage>
        <taxon>Bacteria</taxon>
        <taxon>Pseudomonadati</taxon>
        <taxon>Pseudomonadota</taxon>
        <taxon>Gammaproteobacteria</taxon>
        <taxon>Pseudomonadales</taxon>
        <taxon>Pseudomonadaceae</taxon>
        <taxon>Pseudomonas</taxon>
    </lineage>
</organism>
<evidence type="ECO:0000313" key="1">
    <source>
        <dbReference type="EMBL" id="MQA51698.1"/>
    </source>
</evidence>
<accession>A0A7X1PHK8</accession>
<dbReference type="RefSeq" id="WP_152896421.1">
    <property type="nucleotide sequence ID" value="NZ_WHUV01000001.1"/>
</dbReference>
<dbReference type="Proteomes" id="UP000486534">
    <property type="component" value="Unassembled WGS sequence"/>
</dbReference>
<name>A0A7X1PHK8_9PSED</name>
<dbReference type="EMBL" id="WHUV01000001">
    <property type="protein sequence ID" value="MQA51698.1"/>
    <property type="molecule type" value="Genomic_DNA"/>
</dbReference>